<name>A0A4C1SZI1_EUMVA</name>
<dbReference type="Gene3D" id="4.10.60.10">
    <property type="entry name" value="Zinc finger, CCHC-type"/>
    <property type="match status" value="1"/>
</dbReference>
<dbReference type="GO" id="GO:0003676">
    <property type="term" value="F:nucleic acid binding"/>
    <property type="evidence" value="ECO:0007669"/>
    <property type="project" value="InterPro"/>
</dbReference>
<gene>
    <name evidence="1" type="ORF">EVAR_92635_1</name>
</gene>
<protein>
    <recommendedName>
        <fullName evidence="3">CCHC-type domain-containing protein</fullName>
    </recommendedName>
</protein>
<dbReference type="InterPro" id="IPR036875">
    <property type="entry name" value="Znf_CCHC_sf"/>
</dbReference>
<accession>A0A4C1SZI1</accession>
<dbReference type="Proteomes" id="UP000299102">
    <property type="component" value="Unassembled WGS sequence"/>
</dbReference>
<dbReference type="SUPFAM" id="SSF57756">
    <property type="entry name" value="Retrovirus zinc finger-like domains"/>
    <property type="match status" value="1"/>
</dbReference>
<evidence type="ECO:0008006" key="3">
    <source>
        <dbReference type="Google" id="ProtNLM"/>
    </source>
</evidence>
<dbReference type="EMBL" id="BGZK01000023">
    <property type="protein sequence ID" value="GBP06680.1"/>
    <property type="molecule type" value="Genomic_DNA"/>
</dbReference>
<dbReference type="GO" id="GO:0008270">
    <property type="term" value="F:zinc ion binding"/>
    <property type="evidence" value="ECO:0007669"/>
    <property type="project" value="InterPro"/>
</dbReference>
<evidence type="ECO:0000313" key="2">
    <source>
        <dbReference type="Proteomes" id="UP000299102"/>
    </source>
</evidence>
<comment type="caution">
    <text evidence="1">The sequence shown here is derived from an EMBL/GenBank/DDBJ whole genome shotgun (WGS) entry which is preliminary data.</text>
</comment>
<reference evidence="1 2" key="1">
    <citation type="journal article" date="2019" name="Commun. Biol.">
        <title>The bagworm genome reveals a unique fibroin gene that provides high tensile strength.</title>
        <authorList>
            <person name="Kono N."/>
            <person name="Nakamura H."/>
            <person name="Ohtoshi R."/>
            <person name="Tomita M."/>
            <person name="Numata K."/>
            <person name="Arakawa K."/>
        </authorList>
    </citation>
    <scope>NUCLEOTIDE SEQUENCE [LARGE SCALE GENOMIC DNA]</scope>
</reference>
<proteinExistence type="predicted"/>
<organism evidence="1 2">
    <name type="scientific">Eumeta variegata</name>
    <name type="common">Bagworm moth</name>
    <name type="synonym">Eumeta japonica</name>
    <dbReference type="NCBI Taxonomy" id="151549"/>
    <lineage>
        <taxon>Eukaryota</taxon>
        <taxon>Metazoa</taxon>
        <taxon>Ecdysozoa</taxon>
        <taxon>Arthropoda</taxon>
        <taxon>Hexapoda</taxon>
        <taxon>Insecta</taxon>
        <taxon>Pterygota</taxon>
        <taxon>Neoptera</taxon>
        <taxon>Endopterygota</taxon>
        <taxon>Lepidoptera</taxon>
        <taxon>Glossata</taxon>
        <taxon>Ditrysia</taxon>
        <taxon>Tineoidea</taxon>
        <taxon>Psychidae</taxon>
        <taxon>Oiketicinae</taxon>
        <taxon>Eumeta</taxon>
    </lineage>
</organism>
<keyword evidence="2" id="KW-1185">Reference proteome</keyword>
<dbReference type="AlphaFoldDB" id="A0A4C1SZI1"/>
<evidence type="ECO:0000313" key="1">
    <source>
        <dbReference type="EMBL" id="GBP06680.1"/>
    </source>
</evidence>
<sequence length="70" mass="7659">MLGLRYRRATLVAIDCRGKKPDIDGGRVPAPGRDRVTAMTCYKCGKVEHIALRCLTNSAVENVTRRAVAS</sequence>